<gene>
    <name evidence="5" type="ORF">HYDPIDRAFT_94740</name>
</gene>
<dbReference type="InterPro" id="IPR011047">
    <property type="entry name" value="Quinoprotein_ADH-like_sf"/>
</dbReference>
<evidence type="ECO:0000256" key="1">
    <source>
        <dbReference type="ARBA" id="ARBA00022574"/>
    </source>
</evidence>
<feature type="region of interest" description="Disordered" evidence="4">
    <location>
        <begin position="1"/>
        <end position="29"/>
    </location>
</feature>
<dbReference type="HOGENOM" id="CLU_000288_57_33_1"/>
<name>A0A0C9W673_9AGAM</name>
<feature type="repeat" description="WD" evidence="3">
    <location>
        <begin position="160"/>
        <end position="201"/>
    </location>
</feature>
<dbReference type="CDD" id="cd00200">
    <property type="entry name" value="WD40"/>
    <property type="match status" value="1"/>
</dbReference>
<feature type="repeat" description="WD" evidence="3">
    <location>
        <begin position="288"/>
        <end position="322"/>
    </location>
</feature>
<sequence>MVSSPSGSPTPSSKPSNEAPGPSSQTPLKVLEGHSNRVKGVAFFPYDRRLLSASHDGTIIIWDVESGEVEKKVTDHTERVNSIAIAPDGSIFASGSDGGMLRFWHGLTGEPGEPPSATGFKGREVWGISFSPDGLRITATGGNYVQIRDTHTREPIAVPLEVPSGGYYTTAFSPDGSRIAADAADGTIRVWDSVSGEVVFESLKGHSSTVRCAVFTPDGEQLVTCAEDNTIRRWDMESGELLGTPLEGHTDTPYRVVPSPNGKILASSGADHTVRFWDLKTGDSKPTFLQLDDKVFAVAFSSDGRLLAVACHDTKVYIWDMKAIEAGWCTPLTCVRHLIFLLQNLKMIATHSWMSVLFLSPSVGPSSRLLQLPATIPFGRSEDVVEVNQHDVDPLDVNTKICSVSQTTNTH</sequence>
<protein>
    <submittedName>
        <fullName evidence="5">Unplaced genomic scaffold scaffold_22, whole genome shotgun sequence</fullName>
    </submittedName>
</protein>
<feature type="repeat" description="WD" evidence="3">
    <location>
        <begin position="246"/>
        <end position="287"/>
    </location>
</feature>
<evidence type="ECO:0000256" key="3">
    <source>
        <dbReference type="PROSITE-ProRule" id="PRU00221"/>
    </source>
</evidence>
<evidence type="ECO:0000313" key="5">
    <source>
        <dbReference type="EMBL" id="KIJ62363.1"/>
    </source>
</evidence>
<dbReference type="PRINTS" id="PR00320">
    <property type="entry name" value="GPROTEINBRPT"/>
</dbReference>
<dbReference type="PROSITE" id="PS00678">
    <property type="entry name" value="WD_REPEATS_1"/>
    <property type="match status" value="2"/>
</dbReference>
<feature type="repeat" description="WD" evidence="3">
    <location>
        <begin position="31"/>
        <end position="72"/>
    </location>
</feature>
<dbReference type="InterPro" id="IPR019775">
    <property type="entry name" value="WD40_repeat_CS"/>
</dbReference>
<feature type="compositionally biased region" description="Low complexity" evidence="4">
    <location>
        <begin position="1"/>
        <end position="16"/>
    </location>
</feature>
<dbReference type="SMART" id="SM00320">
    <property type="entry name" value="WD40"/>
    <property type="match status" value="7"/>
</dbReference>
<feature type="repeat" description="WD" evidence="3">
    <location>
        <begin position="203"/>
        <end position="244"/>
    </location>
</feature>
<keyword evidence="6" id="KW-1185">Reference proteome</keyword>
<evidence type="ECO:0000313" key="6">
    <source>
        <dbReference type="Proteomes" id="UP000053820"/>
    </source>
</evidence>
<evidence type="ECO:0000256" key="2">
    <source>
        <dbReference type="ARBA" id="ARBA00022737"/>
    </source>
</evidence>
<dbReference type="PROSITE" id="PS50082">
    <property type="entry name" value="WD_REPEATS_2"/>
    <property type="match status" value="6"/>
</dbReference>
<dbReference type="SUPFAM" id="SSF50998">
    <property type="entry name" value="Quinoprotein alcohol dehydrogenase-like"/>
    <property type="match status" value="1"/>
</dbReference>
<dbReference type="PANTHER" id="PTHR19848:SF8">
    <property type="entry name" value="F-BOX AND WD REPEAT DOMAIN CONTAINING 7"/>
    <property type="match status" value="1"/>
</dbReference>
<keyword evidence="2" id="KW-0677">Repeat</keyword>
<organism evidence="5 6">
    <name type="scientific">Hydnomerulius pinastri MD-312</name>
    <dbReference type="NCBI Taxonomy" id="994086"/>
    <lineage>
        <taxon>Eukaryota</taxon>
        <taxon>Fungi</taxon>
        <taxon>Dikarya</taxon>
        <taxon>Basidiomycota</taxon>
        <taxon>Agaricomycotina</taxon>
        <taxon>Agaricomycetes</taxon>
        <taxon>Agaricomycetidae</taxon>
        <taxon>Boletales</taxon>
        <taxon>Boletales incertae sedis</taxon>
        <taxon>Leucogyrophana</taxon>
    </lineage>
</organism>
<dbReference type="EMBL" id="KN839856">
    <property type="protein sequence ID" value="KIJ62363.1"/>
    <property type="molecule type" value="Genomic_DNA"/>
</dbReference>
<accession>A0A0C9W673</accession>
<dbReference type="PROSITE" id="PS50294">
    <property type="entry name" value="WD_REPEATS_REGION"/>
    <property type="match status" value="6"/>
</dbReference>
<reference evidence="5 6" key="1">
    <citation type="submission" date="2014-04" db="EMBL/GenBank/DDBJ databases">
        <title>Evolutionary Origins and Diversification of the Mycorrhizal Mutualists.</title>
        <authorList>
            <consortium name="DOE Joint Genome Institute"/>
            <consortium name="Mycorrhizal Genomics Consortium"/>
            <person name="Kohler A."/>
            <person name="Kuo A."/>
            <person name="Nagy L.G."/>
            <person name="Floudas D."/>
            <person name="Copeland A."/>
            <person name="Barry K.W."/>
            <person name="Cichocki N."/>
            <person name="Veneault-Fourrey C."/>
            <person name="LaButti K."/>
            <person name="Lindquist E.A."/>
            <person name="Lipzen A."/>
            <person name="Lundell T."/>
            <person name="Morin E."/>
            <person name="Murat C."/>
            <person name="Riley R."/>
            <person name="Ohm R."/>
            <person name="Sun H."/>
            <person name="Tunlid A."/>
            <person name="Henrissat B."/>
            <person name="Grigoriev I.V."/>
            <person name="Hibbett D.S."/>
            <person name="Martin F."/>
        </authorList>
    </citation>
    <scope>NUCLEOTIDE SEQUENCE [LARGE SCALE GENOMIC DNA]</scope>
    <source>
        <strain evidence="5 6">MD-312</strain>
    </source>
</reference>
<dbReference type="AlphaFoldDB" id="A0A0C9W673"/>
<dbReference type="Gene3D" id="2.130.10.10">
    <property type="entry name" value="YVTN repeat-like/Quinoprotein amine dehydrogenase"/>
    <property type="match status" value="2"/>
</dbReference>
<dbReference type="Proteomes" id="UP000053820">
    <property type="component" value="Unassembled WGS sequence"/>
</dbReference>
<keyword evidence="1 3" id="KW-0853">WD repeat</keyword>
<dbReference type="InterPro" id="IPR015943">
    <property type="entry name" value="WD40/YVTN_repeat-like_dom_sf"/>
</dbReference>
<dbReference type="Pfam" id="PF00400">
    <property type="entry name" value="WD40"/>
    <property type="match status" value="6"/>
</dbReference>
<feature type="repeat" description="WD" evidence="3">
    <location>
        <begin position="73"/>
        <end position="104"/>
    </location>
</feature>
<dbReference type="PANTHER" id="PTHR19848">
    <property type="entry name" value="WD40 REPEAT PROTEIN"/>
    <property type="match status" value="1"/>
</dbReference>
<dbReference type="InterPro" id="IPR001680">
    <property type="entry name" value="WD40_rpt"/>
</dbReference>
<dbReference type="InterPro" id="IPR020472">
    <property type="entry name" value="WD40_PAC1"/>
</dbReference>
<evidence type="ECO:0000256" key="4">
    <source>
        <dbReference type="SAM" id="MobiDB-lite"/>
    </source>
</evidence>
<proteinExistence type="predicted"/>
<dbReference type="OrthoDB" id="3203311at2759"/>